<dbReference type="Pfam" id="PF07715">
    <property type="entry name" value="Plug"/>
    <property type="match status" value="1"/>
</dbReference>
<keyword evidence="18" id="KW-1185">Reference proteome</keyword>
<evidence type="ECO:0000313" key="18">
    <source>
        <dbReference type="Proteomes" id="UP000236884"/>
    </source>
</evidence>
<evidence type="ECO:0000256" key="7">
    <source>
        <dbReference type="ARBA" id="ARBA00023065"/>
    </source>
</evidence>
<evidence type="ECO:0000256" key="9">
    <source>
        <dbReference type="ARBA" id="ARBA00023136"/>
    </source>
</evidence>
<dbReference type="InterPro" id="IPR036942">
    <property type="entry name" value="Beta-barrel_TonB_sf"/>
</dbReference>
<dbReference type="PANTHER" id="PTHR32552:SF81">
    <property type="entry name" value="TONB-DEPENDENT OUTER MEMBRANE RECEPTOR"/>
    <property type="match status" value="1"/>
</dbReference>
<keyword evidence="4" id="KW-0410">Iron transport</keyword>
<evidence type="ECO:0000256" key="2">
    <source>
        <dbReference type="ARBA" id="ARBA00022448"/>
    </source>
</evidence>
<dbReference type="OrthoDB" id="9760620at2"/>
<keyword evidence="2 11" id="KW-0813">Transport</keyword>
<evidence type="ECO:0000256" key="1">
    <source>
        <dbReference type="ARBA" id="ARBA00004571"/>
    </source>
</evidence>
<feature type="signal peptide" evidence="14">
    <location>
        <begin position="1"/>
        <end position="26"/>
    </location>
</feature>
<feature type="compositionally biased region" description="Low complexity" evidence="13">
    <location>
        <begin position="59"/>
        <end position="72"/>
    </location>
</feature>
<evidence type="ECO:0000256" key="10">
    <source>
        <dbReference type="ARBA" id="ARBA00023237"/>
    </source>
</evidence>
<comment type="subcellular location">
    <subcellularLocation>
        <location evidence="1 11">Cell outer membrane</location>
        <topology evidence="1 11">Multi-pass membrane protein</topology>
    </subcellularLocation>
</comment>
<feature type="region of interest" description="Disordered" evidence="13">
    <location>
        <begin position="30"/>
        <end position="80"/>
    </location>
</feature>
<sequence>MFSPYWRHATPIAMLAALIAAPEARAQQSLPTVTVEAQRQPKPVRAPRTQRSERDRVTVRPVPRATPAAPVRSGTSPLQEAAPVAAARRVVESAPGATQVVAAESYRDTGRVSTIKDALEYVAGVFAQPKWGEDTRLSIRGSGLSRNFHLRGTQLYLDGVPFNTADGYGDFQEIDPGSYRFIEVYKGANALRFGANSLGGAINFVTPTGREANVNSASVDAGSFGFFRFNATAGGAQGPLDAFVSGTYQQQEGFRQHSSGQSERGSANIGYQINEDVETRFYFNANHIRQRIPGSVTRTAALTNPEVAVPANVINDQQRNIDSVRIANKTTWRIGEATTLEFGLFGVDRHLMHPIFQWLDYKYIDYGGFARVVDDRLIGGFRNRLTVGANVHNGDIDADQYANLPGAQKGALLSRTKDFAGNTSFYAENAFYVLPTVAIVAGTQFLHAVRERQVIVAQPGTIPGRQEFDLWSPKIGVLWEAAPGVQAFANISRSAEAPSFGEGANAQAIPFTSIRPQRATTYEIGTRGRLEDYRWDVALYRAEIRDELLCLFSSFGNCNVTNANRTVHQGVEIAGGAAILKSIFAHGAQPDRVWLNLAYTYNDFYFDRDATFGNNVLPGAPHHFVRAELLYRHPNGFFIGPNIEWVPEAYFVDSANTLKTDPYALVGAKMGVETKHLTFYVEGRNLANKAYISSASIIDKANPNSPLFEPGNGRAIYAGMRAKW</sequence>
<feature type="domain" description="TonB-dependent receptor plug" evidence="16">
    <location>
        <begin position="92"/>
        <end position="201"/>
    </location>
</feature>
<keyword evidence="3 11" id="KW-1134">Transmembrane beta strand</keyword>
<dbReference type="InterPro" id="IPR037066">
    <property type="entry name" value="Plug_dom_sf"/>
</dbReference>
<keyword evidence="6" id="KW-0408">Iron</keyword>
<evidence type="ECO:0000313" key="17">
    <source>
        <dbReference type="EMBL" id="BAT60246.1"/>
    </source>
</evidence>
<dbReference type="AlphaFoldDB" id="A0A0S3PWE7"/>
<feature type="chain" id="PRO_5006615811" evidence="14">
    <location>
        <begin position="27"/>
        <end position="724"/>
    </location>
</feature>
<dbReference type="KEGG" id="vgo:GJW-30_1_02782"/>
<dbReference type="RefSeq" id="WP_096356289.1">
    <property type="nucleotide sequence ID" value="NZ_AP014946.1"/>
</dbReference>
<dbReference type="PROSITE" id="PS52016">
    <property type="entry name" value="TONB_DEPENDENT_REC_3"/>
    <property type="match status" value="1"/>
</dbReference>
<evidence type="ECO:0000256" key="14">
    <source>
        <dbReference type="SAM" id="SignalP"/>
    </source>
</evidence>
<evidence type="ECO:0000256" key="13">
    <source>
        <dbReference type="SAM" id="MobiDB-lite"/>
    </source>
</evidence>
<dbReference type="Pfam" id="PF00593">
    <property type="entry name" value="TonB_dep_Rec_b-barrel"/>
    <property type="match status" value="1"/>
</dbReference>
<keyword evidence="7" id="KW-0406">Ion transport</keyword>
<dbReference type="CDD" id="cd01347">
    <property type="entry name" value="ligand_gated_channel"/>
    <property type="match status" value="1"/>
</dbReference>
<keyword evidence="5 11" id="KW-0812">Transmembrane</keyword>
<evidence type="ECO:0000256" key="4">
    <source>
        <dbReference type="ARBA" id="ARBA00022496"/>
    </source>
</evidence>
<evidence type="ECO:0000256" key="12">
    <source>
        <dbReference type="RuleBase" id="RU003357"/>
    </source>
</evidence>
<dbReference type="InterPro" id="IPR012910">
    <property type="entry name" value="Plug_dom"/>
</dbReference>
<keyword evidence="8 12" id="KW-0798">TonB box</keyword>
<dbReference type="Gene3D" id="2.170.130.10">
    <property type="entry name" value="TonB-dependent receptor, plug domain"/>
    <property type="match status" value="1"/>
</dbReference>
<evidence type="ECO:0000256" key="3">
    <source>
        <dbReference type="ARBA" id="ARBA00022452"/>
    </source>
</evidence>
<comment type="similarity">
    <text evidence="11 12">Belongs to the TonB-dependent receptor family.</text>
</comment>
<dbReference type="SUPFAM" id="SSF56935">
    <property type="entry name" value="Porins"/>
    <property type="match status" value="1"/>
</dbReference>
<dbReference type="EMBL" id="AP014946">
    <property type="protein sequence ID" value="BAT60246.1"/>
    <property type="molecule type" value="Genomic_DNA"/>
</dbReference>
<gene>
    <name evidence="17" type="ORF">GJW-30_1_02782</name>
</gene>
<dbReference type="GO" id="GO:0006826">
    <property type="term" value="P:iron ion transport"/>
    <property type="evidence" value="ECO:0007669"/>
    <property type="project" value="UniProtKB-KW"/>
</dbReference>
<dbReference type="InterPro" id="IPR039426">
    <property type="entry name" value="TonB-dep_rcpt-like"/>
</dbReference>
<accession>A0A0S3PWE7</accession>
<dbReference type="GO" id="GO:0009279">
    <property type="term" value="C:cell outer membrane"/>
    <property type="evidence" value="ECO:0007669"/>
    <property type="project" value="UniProtKB-SubCell"/>
</dbReference>
<name>A0A0S3PWE7_9BRAD</name>
<keyword evidence="14" id="KW-0732">Signal</keyword>
<dbReference type="PANTHER" id="PTHR32552">
    <property type="entry name" value="FERRICHROME IRON RECEPTOR-RELATED"/>
    <property type="match status" value="1"/>
</dbReference>
<evidence type="ECO:0000259" key="15">
    <source>
        <dbReference type="Pfam" id="PF00593"/>
    </source>
</evidence>
<keyword evidence="10 11" id="KW-0998">Cell outer membrane</keyword>
<dbReference type="Proteomes" id="UP000236884">
    <property type="component" value="Chromosome"/>
</dbReference>
<dbReference type="Gene3D" id="2.40.170.20">
    <property type="entry name" value="TonB-dependent receptor, beta-barrel domain"/>
    <property type="match status" value="1"/>
</dbReference>
<dbReference type="InterPro" id="IPR000531">
    <property type="entry name" value="Beta-barrel_TonB"/>
</dbReference>
<evidence type="ECO:0000259" key="16">
    <source>
        <dbReference type="Pfam" id="PF07715"/>
    </source>
</evidence>
<keyword evidence="9 11" id="KW-0472">Membrane</keyword>
<evidence type="ECO:0000256" key="6">
    <source>
        <dbReference type="ARBA" id="ARBA00023004"/>
    </source>
</evidence>
<organism evidence="17 18">
    <name type="scientific">Variibacter gotjawalensis</name>
    <dbReference type="NCBI Taxonomy" id="1333996"/>
    <lineage>
        <taxon>Bacteria</taxon>
        <taxon>Pseudomonadati</taxon>
        <taxon>Pseudomonadota</taxon>
        <taxon>Alphaproteobacteria</taxon>
        <taxon>Hyphomicrobiales</taxon>
        <taxon>Nitrobacteraceae</taxon>
        <taxon>Variibacter</taxon>
    </lineage>
</organism>
<protein>
    <submittedName>
        <fullName evidence="17">Vitamin B12/cobalamin outer membrane transporter</fullName>
    </submittedName>
</protein>
<proteinExistence type="inferred from homology"/>
<evidence type="ECO:0000256" key="11">
    <source>
        <dbReference type="PROSITE-ProRule" id="PRU01360"/>
    </source>
</evidence>
<evidence type="ECO:0000256" key="8">
    <source>
        <dbReference type="ARBA" id="ARBA00023077"/>
    </source>
</evidence>
<evidence type="ECO:0000256" key="5">
    <source>
        <dbReference type="ARBA" id="ARBA00022692"/>
    </source>
</evidence>
<feature type="domain" description="TonB-dependent receptor-like beta-barrel" evidence="15">
    <location>
        <begin position="223"/>
        <end position="686"/>
    </location>
</feature>
<reference evidence="17 18" key="1">
    <citation type="submission" date="2015-08" db="EMBL/GenBank/DDBJ databases">
        <title>Investigation of the bacterial diversity of lava forest soil.</title>
        <authorList>
            <person name="Lee J.S."/>
        </authorList>
    </citation>
    <scope>NUCLEOTIDE SEQUENCE [LARGE SCALE GENOMIC DNA]</scope>
    <source>
        <strain evidence="17 18">GJW-30</strain>
    </source>
</reference>